<reference evidence="2 3" key="1">
    <citation type="submission" date="2021-03" db="EMBL/GenBank/DDBJ databases">
        <title>Sequencing the genomes of 1000 actinobacteria strains.</title>
        <authorList>
            <person name="Klenk H.-P."/>
        </authorList>
    </citation>
    <scope>NUCLEOTIDE SEQUENCE [LARGE SCALE GENOMIC DNA]</scope>
    <source>
        <strain evidence="2 3">DSM 45510</strain>
    </source>
</reference>
<feature type="compositionally biased region" description="Polar residues" evidence="1">
    <location>
        <begin position="17"/>
        <end position="32"/>
    </location>
</feature>
<gene>
    <name evidence="2" type="ORF">JOM49_001680</name>
</gene>
<name>A0ABS4PL39_9PSEU</name>
<feature type="region of interest" description="Disordered" evidence="1">
    <location>
        <begin position="1"/>
        <end position="42"/>
    </location>
</feature>
<organism evidence="2 3">
    <name type="scientific">Amycolatopsis magusensis</name>
    <dbReference type="NCBI Taxonomy" id="882444"/>
    <lineage>
        <taxon>Bacteria</taxon>
        <taxon>Bacillati</taxon>
        <taxon>Actinomycetota</taxon>
        <taxon>Actinomycetes</taxon>
        <taxon>Pseudonocardiales</taxon>
        <taxon>Pseudonocardiaceae</taxon>
        <taxon>Amycolatopsis</taxon>
    </lineage>
</organism>
<dbReference type="EMBL" id="JAGGMS010000001">
    <property type="protein sequence ID" value="MBP2180154.1"/>
    <property type="molecule type" value="Genomic_DNA"/>
</dbReference>
<keyword evidence="3" id="KW-1185">Reference proteome</keyword>
<evidence type="ECO:0000256" key="1">
    <source>
        <dbReference type="SAM" id="MobiDB-lite"/>
    </source>
</evidence>
<proteinExistence type="predicted"/>
<sequence>MGNEAAGHSASGVAPVTFSNTEAPEPSKSMTSAADRDAVTRSPFSAEAVALGRAAE</sequence>
<evidence type="ECO:0000313" key="3">
    <source>
        <dbReference type="Proteomes" id="UP000741013"/>
    </source>
</evidence>
<comment type="caution">
    <text evidence="2">The sequence shown here is derived from an EMBL/GenBank/DDBJ whole genome shotgun (WGS) entry which is preliminary data.</text>
</comment>
<dbReference type="RefSeq" id="WP_209663771.1">
    <property type="nucleotide sequence ID" value="NZ_JAGGMS010000001.1"/>
</dbReference>
<accession>A0ABS4PL39</accession>
<dbReference type="Proteomes" id="UP000741013">
    <property type="component" value="Unassembled WGS sequence"/>
</dbReference>
<evidence type="ECO:0000313" key="2">
    <source>
        <dbReference type="EMBL" id="MBP2180154.1"/>
    </source>
</evidence>
<protein>
    <submittedName>
        <fullName evidence="2">Uncharacterized protein</fullName>
    </submittedName>
</protein>